<dbReference type="PROSITE" id="PS50125">
    <property type="entry name" value="GUANYLATE_CYCLASE_2"/>
    <property type="match status" value="1"/>
</dbReference>
<accession>A0A9X3ZG55</accession>
<dbReference type="CDD" id="cd07302">
    <property type="entry name" value="CHD"/>
    <property type="match status" value="1"/>
</dbReference>
<dbReference type="InterPro" id="IPR050697">
    <property type="entry name" value="Adenylyl/Guanylyl_Cyclase_3/4"/>
</dbReference>
<evidence type="ECO:0000313" key="2">
    <source>
        <dbReference type="EMBL" id="MDA5397256.1"/>
    </source>
</evidence>
<dbReference type="GO" id="GO:0006171">
    <property type="term" value="P:cAMP biosynthetic process"/>
    <property type="evidence" value="ECO:0007669"/>
    <property type="project" value="TreeGrafter"/>
</dbReference>
<dbReference type="Proteomes" id="UP001151234">
    <property type="component" value="Unassembled WGS sequence"/>
</dbReference>
<proteinExistence type="predicted"/>
<dbReference type="GO" id="GO:0004016">
    <property type="term" value="F:adenylate cyclase activity"/>
    <property type="evidence" value="ECO:0007669"/>
    <property type="project" value="UniProtKB-ARBA"/>
</dbReference>
<keyword evidence="3" id="KW-1185">Reference proteome</keyword>
<sequence length="367" mass="39871">MSASFDELVVGLCEALCAEGVPLWRLRLAFRTLHPLVTATSSVWEREGAETERIDTPHGMEGRSDYAGSPMEFIASNRSTYRRRLREPLTQDDHHVLHGLRERGGTDYFGMPLEFSDEMRAIIVFVTDAEGGFSDGDIEGFIALAPALAPIVEVFRGRLLSLAVTEAYLGRRTGKRVLDGKITRGDVETINAAILFSDIRGWTGISSRLPANEALALANSYFELVGEAVEAHGGEILKFMGDGVLAVFSADDMPSGRSECRSALDAAFEALRQAEQANIPDLEFGIGLHFGEVLYGNIGSRTRIDFTVLGSAVNVAARIESLCGPLATPVLFSEAFAERARVSHRLVSTERLKGIDGPMAVYTATVD</sequence>
<protein>
    <submittedName>
        <fullName evidence="2">Adenylate/guanylate cyclase domain-containing protein</fullName>
    </submittedName>
</protein>
<dbReference type="PANTHER" id="PTHR43081">
    <property type="entry name" value="ADENYLATE CYCLASE, TERMINAL-DIFFERENTIATION SPECIFIC-RELATED"/>
    <property type="match status" value="1"/>
</dbReference>
<evidence type="ECO:0000259" key="1">
    <source>
        <dbReference type="PROSITE" id="PS50125"/>
    </source>
</evidence>
<dbReference type="Gene3D" id="3.30.70.1230">
    <property type="entry name" value="Nucleotide cyclase"/>
    <property type="match status" value="1"/>
</dbReference>
<dbReference type="RefSeq" id="WP_267988722.1">
    <property type="nucleotide sequence ID" value="NZ_JAPJZI010000001.1"/>
</dbReference>
<evidence type="ECO:0000313" key="3">
    <source>
        <dbReference type="Proteomes" id="UP001151234"/>
    </source>
</evidence>
<dbReference type="SUPFAM" id="SSF55073">
    <property type="entry name" value="Nucleotide cyclase"/>
    <property type="match status" value="1"/>
</dbReference>
<dbReference type="InterPro" id="IPR029787">
    <property type="entry name" value="Nucleotide_cyclase"/>
</dbReference>
<dbReference type="Pfam" id="PF00211">
    <property type="entry name" value="Guanylate_cyc"/>
    <property type="match status" value="1"/>
</dbReference>
<name>A0A9X3ZG55_9HYPH</name>
<comment type="caution">
    <text evidence="2">The sequence shown here is derived from an EMBL/GenBank/DDBJ whole genome shotgun (WGS) entry which is preliminary data.</text>
</comment>
<feature type="domain" description="Guanylate cyclase" evidence="1">
    <location>
        <begin position="193"/>
        <end position="320"/>
    </location>
</feature>
<dbReference type="InterPro" id="IPR001054">
    <property type="entry name" value="A/G_cyclase"/>
</dbReference>
<dbReference type="GO" id="GO:0035556">
    <property type="term" value="P:intracellular signal transduction"/>
    <property type="evidence" value="ECO:0007669"/>
    <property type="project" value="InterPro"/>
</dbReference>
<dbReference type="AlphaFoldDB" id="A0A9X3ZG55"/>
<dbReference type="PANTHER" id="PTHR43081:SF11">
    <property type="entry name" value="BLR2264 PROTEIN"/>
    <property type="match status" value="1"/>
</dbReference>
<gene>
    <name evidence="2" type="ORF">OQ273_01615</name>
</gene>
<dbReference type="EMBL" id="JAPJZI010000001">
    <property type="protein sequence ID" value="MDA5397256.1"/>
    <property type="molecule type" value="Genomic_DNA"/>
</dbReference>
<dbReference type="SMART" id="SM00044">
    <property type="entry name" value="CYCc"/>
    <property type="match status" value="1"/>
</dbReference>
<organism evidence="2 3">
    <name type="scientific">Hoeflea prorocentri</name>
    <dbReference type="NCBI Taxonomy" id="1922333"/>
    <lineage>
        <taxon>Bacteria</taxon>
        <taxon>Pseudomonadati</taxon>
        <taxon>Pseudomonadota</taxon>
        <taxon>Alphaproteobacteria</taxon>
        <taxon>Hyphomicrobiales</taxon>
        <taxon>Rhizobiaceae</taxon>
        <taxon>Hoeflea</taxon>
    </lineage>
</organism>
<reference evidence="2" key="1">
    <citation type="submission" date="2022-11" db="EMBL/GenBank/DDBJ databases">
        <title>Draft genome sequence of Hoeflea poritis E7-10 and Hoeflea prorocentri PM5-8, separated from scleractinian coral Porites lutea and marine dinoflagellate.</title>
        <authorList>
            <person name="Zhang G."/>
            <person name="Wei Q."/>
            <person name="Cai L."/>
        </authorList>
    </citation>
    <scope>NUCLEOTIDE SEQUENCE</scope>
    <source>
        <strain evidence="2">PM5-8</strain>
    </source>
</reference>